<dbReference type="AlphaFoldDB" id="A0A540RAM4"/>
<evidence type="ECO:0000313" key="2">
    <source>
        <dbReference type="Proteomes" id="UP000318080"/>
    </source>
</evidence>
<evidence type="ECO:0000313" key="1">
    <source>
        <dbReference type="EMBL" id="TQE44454.1"/>
    </source>
</evidence>
<dbReference type="RefSeq" id="WP_141628555.1">
    <property type="nucleotide sequence ID" value="NZ_VHIR01000002.1"/>
</dbReference>
<keyword evidence="2" id="KW-1185">Reference proteome</keyword>
<protein>
    <submittedName>
        <fullName evidence="1">Uncharacterized protein</fullName>
    </submittedName>
</protein>
<reference evidence="1 2" key="1">
    <citation type="submission" date="2019-06" db="EMBL/GenBank/DDBJ databases">
        <title>Draft genome of C. phoceense Strain 272.</title>
        <authorList>
            <person name="Pacheco L.G.C."/>
            <person name="Barberis C.M."/>
            <person name="Almuzara M.N."/>
            <person name="Traglia G.M."/>
            <person name="Santos C.S."/>
            <person name="Rocha D.J.P.G."/>
            <person name="Aguiar E.R.G.R."/>
            <person name="Vay C.A."/>
        </authorList>
    </citation>
    <scope>NUCLEOTIDE SEQUENCE [LARGE SCALE GENOMIC DNA]</scope>
    <source>
        <strain evidence="1 2">272</strain>
    </source>
</reference>
<dbReference type="Proteomes" id="UP000318080">
    <property type="component" value="Unassembled WGS sequence"/>
</dbReference>
<proteinExistence type="predicted"/>
<accession>A0A540RAM4</accession>
<name>A0A540RAM4_9CORY</name>
<gene>
    <name evidence="1" type="ORF">EJK80_02430</name>
</gene>
<sequence length="235" mass="25843">MTIIKPHALALAADELVKRINEVIIWHMSNPNLSVKGRNEGIQSAVKSLHYAEAAESLQTAAEAVRAAVTLDYDDIRATSFPTPKGTQETIAAELAAARYLVTDKTPESVMHRLQTLDPTPARTIHAEESVKRGIILATEMDQLVVKEYPSYDNRSKAENNAEMFLNGMRQLAALIVPIRDNGAVLPIDADMQLRYIHVAIESELMLDQYSVKGKVPVPSVQRDRVFSTVPAASA</sequence>
<organism evidence="1 2">
    <name type="scientific">Corynebacterium phoceense</name>
    <dbReference type="NCBI Taxonomy" id="1686286"/>
    <lineage>
        <taxon>Bacteria</taxon>
        <taxon>Bacillati</taxon>
        <taxon>Actinomycetota</taxon>
        <taxon>Actinomycetes</taxon>
        <taxon>Mycobacteriales</taxon>
        <taxon>Corynebacteriaceae</taxon>
        <taxon>Corynebacterium</taxon>
    </lineage>
</organism>
<comment type="caution">
    <text evidence="1">The sequence shown here is derived from an EMBL/GenBank/DDBJ whole genome shotgun (WGS) entry which is preliminary data.</text>
</comment>
<dbReference type="EMBL" id="VHIR01000002">
    <property type="protein sequence ID" value="TQE44454.1"/>
    <property type="molecule type" value="Genomic_DNA"/>
</dbReference>